<feature type="transmembrane region" description="Helical" evidence="1">
    <location>
        <begin position="382"/>
        <end position="403"/>
    </location>
</feature>
<feature type="transmembrane region" description="Helical" evidence="1">
    <location>
        <begin position="87"/>
        <end position="107"/>
    </location>
</feature>
<keyword evidence="1" id="KW-1133">Transmembrane helix</keyword>
<dbReference type="InterPro" id="IPR011701">
    <property type="entry name" value="MFS"/>
</dbReference>
<name>A0AAN8GGZ5_PATCE</name>
<dbReference type="Pfam" id="PF07690">
    <property type="entry name" value="MFS_1"/>
    <property type="match status" value="2"/>
</dbReference>
<feature type="transmembrane region" description="Helical" evidence="1">
    <location>
        <begin position="257"/>
        <end position="277"/>
    </location>
</feature>
<feature type="transmembrane region" description="Helical" evidence="1">
    <location>
        <begin position="347"/>
        <end position="370"/>
    </location>
</feature>
<dbReference type="SUPFAM" id="SSF103473">
    <property type="entry name" value="MFS general substrate transporter"/>
    <property type="match status" value="1"/>
</dbReference>
<dbReference type="PANTHER" id="PTHR11360:SF311">
    <property type="entry name" value="MAJOR FACILITATOR SUPERFAMILY (MFS) PROFILE DOMAIN-CONTAINING PROTEIN"/>
    <property type="match status" value="1"/>
</dbReference>
<evidence type="ECO:0000313" key="3">
    <source>
        <dbReference type="Proteomes" id="UP001347796"/>
    </source>
</evidence>
<feature type="transmembrane region" description="Helical" evidence="1">
    <location>
        <begin position="201"/>
        <end position="222"/>
    </location>
</feature>
<evidence type="ECO:0000256" key="1">
    <source>
        <dbReference type="SAM" id="Phobius"/>
    </source>
</evidence>
<protein>
    <submittedName>
        <fullName evidence="2">Uncharacterized protein</fullName>
    </submittedName>
</protein>
<feature type="transmembrane region" description="Helical" evidence="1">
    <location>
        <begin position="289"/>
        <end position="312"/>
    </location>
</feature>
<dbReference type="AlphaFoldDB" id="A0AAN8GGZ5"/>
<dbReference type="InterPro" id="IPR036259">
    <property type="entry name" value="MFS_trans_sf"/>
</dbReference>
<feature type="transmembrane region" description="Helical" evidence="1">
    <location>
        <begin position="139"/>
        <end position="162"/>
    </location>
</feature>
<comment type="caution">
    <text evidence="2">The sequence shown here is derived from an EMBL/GenBank/DDBJ whole genome shotgun (WGS) entry which is preliminary data.</text>
</comment>
<evidence type="ECO:0000313" key="2">
    <source>
        <dbReference type="EMBL" id="KAK6166214.1"/>
    </source>
</evidence>
<dbReference type="EMBL" id="JAZGQO010000021">
    <property type="protein sequence ID" value="KAK6166214.1"/>
    <property type="molecule type" value="Genomic_DNA"/>
</dbReference>
<feature type="transmembrane region" description="Helical" evidence="1">
    <location>
        <begin position="415"/>
        <end position="435"/>
    </location>
</feature>
<proteinExistence type="predicted"/>
<dbReference type="GO" id="GO:0022857">
    <property type="term" value="F:transmembrane transporter activity"/>
    <property type="evidence" value="ECO:0007669"/>
    <property type="project" value="InterPro"/>
</dbReference>
<feature type="transmembrane region" description="Helical" evidence="1">
    <location>
        <begin position="114"/>
        <end position="133"/>
    </location>
</feature>
<keyword evidence="1" id="KW-0472">Membrane</keyword>
<organism evidence="2 3">
    <name type="scientific">Patella caerulea</name>
    <name type="common">Rayed Mediterranean limpet</name>
    <dbReference type="NCBI Taxonomy" id="87958"/>
    <lineage>
        <taxon>Eukaryota</taxon>
        <taxon>Metazoa</taxon>
        <taxon>Spiralia</taxon>
        <taxon>Lophotrochozoa</taxon>
        <taxon>Mollusca</taxon>
        <taxon>Gastropoda</taxon>
        <taxon>Patellogastropoda</taxon>
        <taxon>Patelloidea</taxon>
        <taxon>Patellidae</taxon>
        <taxon>Patella</taxon>
    </lineage>
</organism>
<keyword evidence="3" id="KW-1185">Reference proteome</keyword>
<reference evidence="2 3" key="1">
    <citation type="submission" date="2024-01" db="EMBL/GenBank/DDBJ databases">
        <title>The genome of the rayed Mediterranean limpet Patella caerulea (Linnaeus, 1758).</title>
        <authorList>
            <person name="Anh-Thu Weber A."/>
            <person name="Halstead-Nussloch G."/>
        </authorList>
    </citation>
    <scope>NUCLEOTIDE SEQUENCE [LARGE SCALE GENOMIC DNA]</scope>
    <source>
        <strain evidence="2">AATW-2023a</strain>
        <tissue evidence="2">Whole specimen</tissue>
    </source>
</reference>
<sequence>MTEARIPTKTQNEVVPECETLVQKDIQAESKCVVLWRKFKSRPMSEWVLLIMSCICSALLMGYVYGIGALFLEMRDSFGTSRAETSLVQSVTIGITCCGGFISPLAASVVGIGNMCIIGTCVACCAIVGGSFIYNLSVIIITIGVMGGLGLCNMFAILFIAVGKTFKDTYNAALSALLVGGGFGYFLFPFLNVFMMQRYGWRGVFLIHGGLLLNFIPLGMYYRIILKADSSPGKNKKCSDHSYFQSHISLWKDPVHITFFICLILRSVPLGLLNYFMLDIAAYKNFDAVTGSLFLSSVGLGNIVGRVLVLVSRPFIKMDPVKEYSLDVLLAGLTIYCIGLVDTYALMLTFCFMFGVPYGMLSSTANIAVFSIAGINRYPTALGIYNTGLGIGFGIAGPIGGFIKDNVRSYNHILYGFASICTLSGLCLLVVFIYFSRKKKKVDLTTQSIELTFT</sequence>
<feature type="transmembrane region" description="Helical" evidence="1">
    <location>
        <begin position="324"/>
        <end position="341"/>
    </location>
</feature>
<gene>
    <name evidence="2" type="ORF">SNE40_022964</name>
</gene>
<feature type="transmembrane region" description="Helical" evidence="1">
    <location>
        <begin position="174"/>
        <end position="195"/>
    </location>
</feature>
<dbReference type="PANTHER" id="PTHR11360">
    <property type="entry name" value="MONOCARBOXYLATE TRANSPORTER"/>
    <property type="match status" value="1"/>
</dbReference>
<dbReference type="InterPro" id="IPR050327">
    <property type="entry name" value="Proton-linked_MCT"/>
</dbReference>
<dbReference type="Proteomes" id="UP001347796">
    <property type="component" value="Unassembled WGS sequence"/>
</dbReference>
<feature type="transmembrane region" description="Helical" evidence="1">
    <location>
        <begin position="47"/>
        <end position="67"/>
    </location>
</feature>
<dbReference type="Gene3D" id="1.20.1250.20">
    <property type="entry name" value="MFS general substrate transporter like domains"/>
    <property type="match status" value="2"/>
</dbReference>
<keyword evidence="1" id="KW-0812">Transmembrane</keyword>
<accession>A0AAN8GGZ5</accession>